<gene>
    <name evidence="2" type="ORF">A0O28_0038190</name>
</gene>
<proteinExistence type="predicted"/>
<dbReference type="EMBL" id="LVVK01000013">
    <property type="protein sequence ID" value="OPB42698.1"/>
    <property type="molecule type" value="Genomic_DNA"/>
</dbReference>
<reference evidence="2 3" key="1">
    <citation type="submission" date="2016-04" db="EMBL/GenBank/DDBJ databases">
        <title>Multiple horizontal gene transfer events from other fungi enriched the ability of the initially mycotrophic fungus Trichoderma (Ascomycota) to feed on dead plant biomass.</title>
        <authorList>
            <person name="Atanasova L."/>
            <person name="Chenthamara K."/>
            <person name="Zhang J."/>
            <person name="Grujic M."/>
            <person name="Henrissat B."/>
            <person name="Kuo A."/>
            <person name="Aertz A."/>
            <person name="Salamov A."/>
            <person name="Lipzen A."/>
            <person name="Labutti K."/>
            <person name="Barry K."/>
            <person name="Miao Y."/>
            <person name="Rahimi M.J."/>
            <person name="Shen Q."/>
            <person name="Grigoriev I.V."/>
            <person name="Kubicek C.P."/>
            <person name="Druzhinina I.S."/>
        </authorList>
    </citation>
    <scope>NUCLEOTIDE SEQUENCE [LARGE SCALE GENOMIC DNA]</scope>
    <source>
        <strain evidence="2 3">NJAU 4742</strain>
    </source>
</reference>
<organism evidence="2 3">
    <name type="scientific">Trichoderma guizhouense</name>
    <dbReference type="NCBI Taxonomy" id="1491466"/>
    <lineage>
        <taxon>Eukaryota</taxon>
        <taxon>Fungi</taxon>
        <taxon>Dikarya</taxon>
        <taxon>Ascomycota</taxon>
        <taxon>Pezizomycotina</taxon>
        <taxon>Sordariomycetes</taxon>
        <taxon>Hypocreomycetidae</taxon>
        <taxon>Hypocreales</taxon>
        <taxon>Hypocreaceae</taxon>
        <taxon>Trichoderma</taxon>
    </lineage>
</organism>
<evidence type="ECO:0000313" key="2">
    <source>
        <dbReference type="EMBL" id="OPB42698.1"/>
    </source>
</evidence>
<dbReference type="Pfam" id="PF12680">
    <property type="entry name" value="SnoaL_2"/>
    <property type="match status" value="1"/>
</dbReference>
<protein>
    <recommendedName>
        <fullName evidence="1">SnoaL-like domain-containing protein</fullName>
    </recommendedName>
</protein>
<feature type="domain" description="SnoaL-like" evidence="1">
    <location>
        <begin position="31"/>
        <end position="127"/>
    </location>
</feature>
<dbReference type="SUPFAM" id="SSF54427">
    <property type="entry name" value="NTF2-like"/>
    <property type="match status" value="1"/>
</dbReference>
<dbReference type="InterPro" id="IPR032710">
    <property type="entry name" value="NTF2-like_dom_sf"/>
</dbReference>
<comment type="caution">
    <text evidence="2">The sequence shown here is derived from an EMBL/GenBank/DDBJ whole genome shotgun (WGS) entry which is preliminary data.</text>
</comment>
<dbReference type="Proteomes" id="UP000191004">
    <property type="component" value="Unassembled WGS sequence"/>
</dbReference>
<dbReference type="InterPro" id="IPR037401">
    <property type="entry name" value="SnoaL-like"/>
</dbReference>
<evidence type="ECO:0000259" key="1">
    <source>
        <dbReference type="Pfam" id="PF12680"/>
    </source>
</evidence>
<dbReference type="Gene3D" id="3.10.450.50">
    <property type="match status" value="1"/>
</dbReference>
<dbReference type="AlphaFoldDB" id="A0A1T3CNM1"/>
<evidence type="ECO:0000313" key="3">
    <source>
        <dbReference type="Proteomes" id="UP000191004"/>
    </source>
</evidence>
<accession>A0A1T3CNM1</accession>
<sequence>MVWGTDSKRAGVEHNRTLAYEVCKRWNIPKGGDVKPLLELFHDDATFTNMARSDIFPELGGTRTKEQFEEFLGASVQNRAINLQLRGITAQEDRLALECTSDMRVNGHHYNNTYHYLFEIRDGKIAHARFYLDTFLTKKLFEWVAETSEE</sequence>
<name>A0A1T3CNM1_9HYPO</name>
<keyword evidence="3" id="KW-1185">Reference proteome</keyword>